<dbReference type="RefSeq" id="WP_311020334.1">
    <property type="nucleotide sequence ID" value="NZ_JAUHGG010000003.1"/>
</dbReference>
<sequence length="94" mass="10550">MQVEIKSKGVDRTLGRKPCANIEIDGSEYSEISEVKFTQSTVGKPYIYLGRYGGVSHENMFFIHGDVSTLDSVYKTLKTELQEHGVSFRSVLTD</sequence>
<evidence type="ECO:0000313" key="2">
    <source>
        <dbReference type="Proteomes" id="UP001253193"/>
    </source>
</evidence>
<name>A0AAW8Q2C8_VIBPH</name>
<comment type="caution">
    <text evidence="1">The sequence shown here is derived from an EMBL/GenBank/DDBJ whole genome shotgun (WGS) entry which is preliminary data.</text>
</comment>
<dbReference type="Proteomes" id="UP001253193">
    <property type="component" value="Unassembled WGS sequence"/>
</dbReference>
<evidence type="ECO:0000313" key="1">
    <source>
        <dbReference type="EMBL" id="MDS1821445.1"/>
    </source>
</evidence>
<dbReference type="EMBL" id="JAUHGG010000003">
    <property type="protein sequence ID" value="MDS1821445.1"/>
    <property type="molecule type" value="Genomic_DNA"/>
</dbReference>
<gene>
    <name evidence="1" type="ORF">QX249_12305</name>
</gene>
<organism evidence="1 2">
    <name type="scientific">Vibrio parahaemolyticus</name>
    <dbReference type="NCBI Taxonomy" id="670"/>
    <lineage>
        <taxon>Bacteria</taxon>
        <taxon>Pseudomonadati</taxon>
        <taxon>Pseudomonadota</taxon>
        <taxon>Gammaproteobacteria</taxon>
        <taxon>Vibrionales</taxon>
        <taxon>Vibrionaceae</taxon>
        <taxon>Vibrio</taxon>
    </lineage>
</organism>
<proteinExistence type="predicted"/>
<dbReference type="AlphaFoldDB" id="A0AAW8Q2C8"/>
<protein>
    <submittedName>
        <fullName evidence="1">Uncharacterized protein</fullName>
    </submittedName>
</protein>
<reference evidence="1" key="1">
    <citation type="submission" date="2023-06" db="EMBL/GenBank/DDBJ databases">
        <title>Genomic Diversity of Vibrio spp. and Metagenomic Analysis of Pathogens in Florida Gulf Coastal Waters Following Hurricane Ian.</title>
        <authorList>
            <person name="Brumfield K.D."/>
        </authorList>
    </citation>
    <scope>NUCLEOTIDE SEQUENCE</scope>
    <source>
        <strain evidence="1">WBS2B-138</strain>
    </source>
</reference>
<accession>A0AAW8Q2C8</accession>